<organism evidence="1 2">
    <name type="scientific">Sporanaerobium hydrogeniformans</name>
    <dbReference type="NCBI Taxonomy" id="3072179"/>
    <lineage>
        <taxon>Bacteria</taxon>
        <taxon>Bacillati</taxon>
        <taxon>Bacillota</taxon>
        <taxon>Clostridia</taxon>
        <taxon>Lachnospirales</taxon>
        <taxon>Lachnospiraceae</taxon>
        <taxon>Sporanaerobium</taxon>
    </lineage>
</organism>
<comment type="caution">
    <text evidence="1">The sequence shown here is derived from an EMBL/GenBank/DDBJ whole genome shotgun (WGS) entry which is preliminary data.</text>
</comment>
<reference evidence="1" key="1">
    <citation type="submission" date="2017-10" db="EMBL/GenBank/DDBJ databases">
        <title>Genome sequence of cellulolytic Lachnospiraceae bacterium XHS1971 isolated from hotspring sediment.</title>
        <authorList>
            <person name="Vasudevan G."/>
            <person name="Joshi A.J."/>
            <person name="Hivarkar S."/>
            <person name="Lanjekar V.B."/>
            <person name="Dhakephalkar P.K."/>
            <person name="Dagar S."/>
        </authorList>
    </citation>
    <scope>NUCLEOTIDE SEQUENCE</scope>
    <source>
        <strain evidence="1">XHS1971</strain>
    </source>
</reference>
<name>A0AC61D8T1_9FIRM</name>
<accession>A0AC61D8T1</accession>
<gene>
    <name evidence="1" type="ORF">CS063_13810</name>
</gene>
<dbReference type="EMBL" id="PEDL01000018">
    <property type="protein sequence ID" value="PHV69789.1"/>
    <property type="molecule type" value="Genomic_DNA"/>
</dbReference>
<sequence length="285" mass="33258">MKNEFLDYNRKILEKSNLSLEYTEAKEKEEIRLKDGIERVYKTKYLTLHDRIGVQPIDLQSNPILANLCVFSMFDMNIDIIYPTAEGKSFKAKYDLIECDDNIGIITKAFYRIFKVIRNAMTHSIDSIKMEQGNNIIDYTFKGTKFYLEISDKSLVELYTATIILLDSKISEKRGSKFKEGILSYYYNQIIENITIKDDISQSNGFTQLIYELDPRREIVVNAVYSIEGNKIKIKNAELDNTEKRDFVIKYNDKCYIIPLEVLEENCINIGNLLEWEADNSYLTI</sequence>
<evidence type="ECO:0000313" key="2">
    <source>
        <dbReference type="Proteomes" id="UP000224460"/>
    </source>
</evidence>
<evidence type="ECO:0000313" key="1">
    <source>
        <dbReference type="EMBL" id="PHV69789.1"/>
    </source>
</evidence>
<proteinExistence type="predicted"/>
<keyword evidence="2" id="KW-1185">Reference proteome</keyword>
<protein>
    <submittedName>
        <fullName evidence="1">Uncharacterized protein</fullName>
    </submittedName>
</protein>
<dbReference type="Proteomes" id="UP000224460">
    <property type="component" value="Unassembled WGS sequence"/>
</dbReference>